<organism evidence="1 2">
    <name type="scientific">Haloarcula rubripromontorii</name>
    <dbReference type="NCBI Taxonomy" id="1705562"/>
    <lineage>
        <taxon>Archaea</taxon>
        <taxon>Methanobacteriati</taxon>
        <taxon>Methanobacteriota</taxon>
        <taxon>Stenosarchaea group</taxon>
        <taxon>Halobacteria</taxon>
        <taxon>Halobacteriales</taxon>
        <taxon>Haloarculaceae</taxon>
        <taxon>Haloarcula</taxon>
    </lineage>
</organism>
<evidence type="ECO:0000313" key="2">
    <source>
        <dbReference type="Proteomes" id="UP000610611"/>
    </source>
</evidence>
<name>A0A847TKF3_9EURY</name>
<evidence type="ECO:0000313" key="1">
    <source>
        <dbReference type="EMBL" id="NLV06442.1"/>
    </source>
</evidence>
<dbReference type="Proteomes" id="UP000610611">
    <property type="component" value="Unassembled WGS sequence"/>
</dbReference>
<comment type="caution">
    <text evidence="1">The sequence shown here is derived from an EMBL/GenBank/DDBJ whole genome shotgun (WGS) entry which is preliminary data.</text>
</comment>
<reference evidence="1" key="1">
    <citation type="submission" date="2019-12" db="EMBL/GenBank/DDBJ databases">
        <title>The whole-genome sequencing of Haloarcula japonica strain pws8.</title>
        <authorList>
            <person name="Verma D.K."/>
            <person name="Gopal K."/>
            <person name="Prasad E.S."/>
        </authorList>
    </citation>
    <scope>NUCLEOTIDE SEQUENCE</scope>
    <source>
        <strain evidence="1">Pws8</strain>
    </source>
</reference>
<gene>
    <name evidence="1" type="ORF">GOC83_09910</name>
</gene>
<accession>A0A847TKF3</accession>
<dbReference type="RefSeq" id="WP_170083412.1">
    <property type="nucleotide sequence ID" value="NZ_WOWB01000001.1"/>
</dbReference>
<dbReference type="EMBL" id="WOWB01000001">
    <property type="protein sequence ID" value="NLV06442.1"/>
    <property type="molecule type" value="Genomic_DNA"/>
</dbReference>
<dbReference type="AlphaFoldDB" id="A0A847TKF3"/>
<protein>
    <submittedName>
        <fullName evidence="1">Uncharacterized protein</fullName>
    </submittedName>
</protein>
<proteinExistence type="predicted"/>
<sequence>MALLYVNETEASLDWADVAAGEVIREGEFVVQNANGELEQFDPANDALPHGIVVHYAEGDSIVEHDEDYVAYDDLWTYNGDDGDRAYYQPLAAVNSIMPRSIEEQTSPSSSEPSFSQGTVVGIVTLGSGETRIVPSGYTYDGVTYSEKDADAGAFMALGRVNKYPQELRIQSAYDQRIPVRLDADLFTA</sequence>